<accession>A0A4Z2HZ20</accession>
<sequence length="118" mass="12928">MANSSGMVVRGSMRISKQAGSLGSKKVKAERGRRGENRNKKPDSAWTPPPFYNKPDRRHSFQELKPPVPGSKAQRQNRPATSAITTQCKSTTCKPKLIGFGPMCVAAYRRDALGLSLL</sequence>
<feature type="compositionally biased region" description="Polar residues" evidence="1">
    <location>
        <begin position="73"/>
        <end position="83"/>
    </location>
</feature>
<feature type="region of interest" description="Disordered" evidence="1">
    <location>
        <begin position="1"/>
        <end position="83"/>
    </location>
</feature>
<comment type="caution">
    <text evidence="2">The sequence shown here is derived from an EMBL/GenBank/DDBJ whole genome shotgun (WGS) entry which is preliminary data.</text>
</comment>
<gene>
    <name evidence="2" type="ORF">EYF80_018697</name>
</gene>
<protein>
    <submittedName>
        <fullName evidence="2">Uncharacterized protein</fullName>
    </submittedName>
</protein>
<feature type="compositionally biased region" description="Basic and acidic residues" evidence="1">
    <location>
        <begin position="27"/>
        <end position="43"/>
    </location>
</feature>
<evidence type="ECO:0000313" key="3">
    <source>
        <dbReference type="Proteomes" id="UP000314294"/>
    </source>
</evidence>
<evidence type="ECO:0000313" key="2">
    <source>
        <dbReference type="EMBL" id="TNN71036.1"/>
    </source>
</evidence>
<dbReference type="Proteomes" id="UP000314294">
    <property type="component" value="Unassembled WGS sequence"/>
</dbReference>
<dbReference type="EMBL" id="SRLO01000155">
    <property type="protein sequence ID" value="TNN71036.1"/>
    <property type="molecule type" value="Genomic_DNA"/>
</dbReference>
<reference evidence="2 3" key="1">
    <citation type="submission" date="2019-03" db="EMBL/GenBank/DDBJ databases">
        <title>First draft genome of Liparis tanakae, snailfish: a comprehensive survey of snailfish specific genes.</title>
        <authorList>
            <person name="Kim W."/>
            <person name="Song I."/>
            <person name="Jeong J.-H."/>
            <person name="Kim D."/>
            <person name="Kim S."/>
            <person name="Ryu S."/>
            <person name="Song J.Y."/>
            <person name="Lee S.K."/>
        </authorList>
    </citation>
    <scope>NUCLEOTIDE SEQUENCE [LARGE SCALE GENOMIC DNA]</scope>
    <source>
        <tissue evidence="2">Muscle</tissue>
    </source>
</reference>
<keyword evidence="3" id="KW-1185">Reference proteome</keyword>
<organism evidence="2 3">
    <name type="scientific">Liparis tanakae</name>
    <name type="common">Tanaka's snailfish</name>
    <dbReference type="NCBI Taxonomy" id="230148"/>
    <lineage>
        <taxon>Eukaryota</taxon>
        <taxon>Metazoa</taxon>
        <taxon>Chordata</taxon>
        <taxon>Craniata</taxon>
        <taxon>Vertebrata</taxon>
        <taxon>Euteleostomi</taxon>
        <taxon>Actinopterygii</taxon>
        <taxon>Neopterygii</taxon>
        <taxon>Teleostei</taxon>
        <taxon>Neoteleostei</taxon>
        <taxon>Acanthomorphata</taxon>
        <taxon>Eupercaria</taxon>
        <taxon>Perciformes</taxon>
        <taxon>Cottioidei</taxon>
        <taxon>Cottales</taxon>
        <taxon>Liparidae</taxon>
        <taxon>Liparis</taxon>
    </lineage>
</organism>
<proteinExistence type="predicted"/>
<name>A0A4Z2HZ20_9TELE</name>
<dbReference type="AlphaFoldDB" id="A0A4Z2HZ20"/>
<evidence type="ECO:0000256" key="1">
    <source>
        <dbReference type="SAM" id="MobiDB-lite"/>
    </source>
</evidence>